<dbReference type="AlphaFoldDB" id="A0A371E426"/>
<keyword evidence="2" id="KW-1185">Reference proteome</keyword>
<accession>A0A371E426</accession>
<organism evidence="1 2">
    <name type="scientific">Mucuna pruriens</name>
    <name type="common">Velvet bean</name>
    <name type="synonym">Dolichos pruriens</name>
    <dbReference type="NCBI Taxonomy" id="157652"/>
    <lineage>
        <taxon>Eukaryota</taxon>
        <taxon>Viridiplantae</taxon>
        <taxon>Streptophyta</taxon>
        <taxon>Embryophyta</taxon>
        <taxon>Tracheophyta</taxon>
        <taxon>Spermatophyta</taxon>
        <taxon>Magnoliopsida</taxon>
        <taxon>eudicotyledons</taxon>
        <taxon>Gunneridae</taxon>
        <taxon>Pentapetalae</taxon>
        <taxon>rosids</taxon>
        <taxon>fabids</taxon>
        <taxon>Fabales</taxon>
        <taxon>Fabaceae</taxon>
        <taxon>Papilionoideae</taxon>
        <taxon>50 kb inversion clade</taxon>
        <taxon>NPAAA clade</taxon>
        <taxon>indigoferoid/millettioid clade</taxon>
        <taxon>Phaseoleae</taxon>
        <taxon>Mucuna</taxon>
    </lineage>
</organism>
<evidence type="ECO:0000313" key="2">
    <source>
        <dbReference type="Proteomes" id="UP000257109"/>
    </source>
</evidence>
<evidence type="ECO:0000313" key="1">
    <source>
        <dbReference type="EMBL" id="RDX60743.1"/>
    </source>
</evidence>
<name>A0A371E426_MUCPR</name>
<reference evidence="1" key="1">
    <citation type="submission" date="2018-05" db="EMBL/GenBank/DDBJ databases">
        <title>Draft genome of Mucuna pruriens seed.</title>
        <authorList>
            <person name="Nnadi N.E."/>
            <person name="Vos R."/>
            <person name="Hasami M.H."/>
            <person name="Devisetty U.K."/>
            <person name="Aguiy J.C."/>
        </authorList>
    </citation>
    <scope>NUCLEOTIDE SEQUENCE [LARGE SCALE GENOMIC DNA]</scope>
    <source>
        <strain evidence="1">JCA_2017</strain>
    </source>
</reference>
<gene>
    <name evidence="1" type="ORF">CR513_61090</name>
</gene>
<protein>
    <submittedName>
        <fullName evidence="1">Uncharacterized protein</fullName>
    </submittedName>
</protein>
<sequence length="129" mass="15306">MYFFDWFSNYSENNNVKSPFKIEKKLNPLEKISTSWRTLNNKIIDYEYPLLEGIKIPKIKTTPFQNVNAEDKVVDKKEIKKLHQQLNYSNIILETMLRKLSKIGNTTKIDIQSCSKLNIINLLYNQYIN</sequence>
<comment type="caution">
    <text evidence="1">The sequence shown here is derived from an EMBL/GenBank/DDBJ whole genome shotgun (WGS) entry which is preliminary data.</text>
</comment>
<dbReference type="Proteomes" id="UP000257109">
    <property type="component" value="Unassembled WGS sequence"/>
</dbReference>
<feature type="non-terminal residue" evidence="1">
    <location>
        <position position="1"/>
    </location>
</feature>
<dbReference type="EMBL" id="QJKJ01016614">
    <property type="protein sequence ID" value="RDX60743.1"/>
    <property type="molecule type" value="Genomic_DNA"/>
</dbReference>
<proteinExistence type="predicted"/>